<dbReference type="InterPro" id="IPR004518">
    <property type="entry name" value="MazG-like_dom"/>
</dbReference>
<comment type="caution">
    <text evidence="2">The sequence shown here is derived from an EMBL/GenBank/DDBJ whole genome shotgun (WGS) entry which is preliminary data.</text>
</comment>
<dbReference type="RefSeq" id="WP_075711777.1">
    <property type="nucleotide sequence ID" value="NZ_MJIE01000001.1"/>
</dbReference>
<dbReference type="Gene3D" id="1.10.287.1080">
    <property type="entry name" value="MazG-like"/>
    <property type="match status" value="2"/>
</dbReference>
<protein>
    <recommendedName>
        <fullName evidence="1">NTP pyrophosphohydrolase MazG-like domain-containing protein</fullName>
    </recommendedName>
</protein>
<feature type="domain" description="NTP pyrophosphohydrolase MazG-like" evidence="1">
    <location>
        <begin position="44"/>
        <end position="117"/>
    </location>
</feature>
<dbReference type="Proteomes" id="UP000187404">
    <property type="component" value="Unassembled WGS sequence"/>
</dbReference>
<evidence type="ECO:0000313" key="2">
    <source>
        <dbReference type="EMBL" id="OLR54758.1"/>
    </source>
</evidence>
<reference evidence="2 3" key="1">
    <citation type="journal article" date="2016" name="Appl. Environ. Microbiol.">
        <title>Function and Phylogeny of Bacterial Butyryl Coenzyme A:Acetate Transferases and Their Diversity in the Proximal Colon of Swine.</title>
        <authorList>
            <person name="Trachsel J."/>
            <person name="Bayles D.O."/>
            <person name="Looft T."/>
            <person name="Levine U.Y."/>
            <person name="Allen H.K."/>
        </authorList>
    </citation>
    <scope>NUCLEOTIDE SEQUENCE [LARGE SCALE GENOMIC DNA]</scope>
    <source>
        <strain evidence="2 3">68-3-10</strain>
    </source>
</reference>
<dbReference type="GO" id="GO:0006203">
    <property type="term" value="P:dGTP catabolic process"/>
    <property type="evidence" value="ECO:0007669"/>
    <property type="project" value="TreeGrafter"/>
</dbReference>
<dbReference type="EMBL" id="MJIE01000001">
    <property type="protein sequence ID" value="OLR54758.1"/>
    <property type="molecule type" value="Genomic_DNA"/>
</dbReference>
<dbReference type="InterPro" id="IPR048015">
    <property type="entry name" value="NTP-PPase_MazG-like_N"/>
</dbReference>
<evidence type="ECO:0000259" key="1">
    <source>
        <dbReference type="Pfam" id="PF03819"/>
    </source>
</evidence>
<gene>
    <name evidence="2" type="ORF">BHK98_00830</name>
</gene>
<dbReference type="GO" id="GO:0046047">
    <property type="term" value="P:TTP catabolic process"/>
    <property type="evidence" value="ECO:0007669"/>
    <property type="project" value="TreeGrafter"/>
</dbReference>
<proteinExistence type="predicted"/>
<dbReference type="GO" id="GO:0046061">
    <property type="term" value="P:dATP catabolic process"/>
    <property type="evidence" value="ECO:0007669"/>
    <property type="project" value="TreeGrafter"/>
</dbReference>
<keyword evidence="3" id="KW-1185">Reference proteome</keyword>
<dbReference type="GO" id="GO:0047429">
    <property type="term" value="F:nucleoside triphosphate diphosphatase activity"/>
    <property type="evidence" value="ECO:0007669"/>
    <property type="project" value="InterPro"/>
</dbReference>
<dbReference type="PANTHER" id="PTHR30522:SF0">
    <property type="entry name" value="NUCLEOSIDE TRIPHOSPHATE PYROPHOSPHOHYDROLASE"/>
    <property type="match status" value="1"/>
</dbReference>
<dbReference type="GO" id="GO:0006950">
    <property type="term" value="P:response to stress"/>
    <property type="evidence" value="ECO:0007669"/>
    <property type="project" value="UniProtKB-ARBA"/>
</dbReference>
<organism evidence="2 3">
    <name type="scientific">Hornefia porci</name>
    <dbReference type="NCBI Taxonomy" id="2652292"/>
    <lineage>
        <taxon>Bacteria</taxon>
        <taxon>Bacillati</taxon>
        <taxon>Bacillota</taxon>
        <taxon>Clostridia</taxon>
        <taxon>Peptostreptococcales</taxon>
        <taxon>Anaerovoracaceae</taxon>
        <taxon>Hornefia</taxon>
    </lineage>
</organism>
<name>A0A1Q9JEY8_9FIRM</name>
<dbReference type="GO" id="GO:0046052">
    <property type="term" value="P:UTP catabolic process"/>
    <property type="evidence" value="ECO:0007669"/>
    <property type="project" value="TreeGrafter"/>
</dbReference>
<dbReference type="GO" id="GO:0046076">
    <property type="term" value="P:dTTP catabolic process"/>
    <property type="evidence" value="ECO:0007669"/>
    <property type="project" value="TreeGrafter"/>
</dbReference>
<dbReference type="SUPFAM" id="SSF101386">
    <property type="entry name" value="all-alpha NTP pyrophosphatases"/>
    <property type="match status" value="2"/>
</dbReference>
<dbReference type="OrthoDB" id="9808939at2"/>
<dbReference type="GO" id="GO:0046081">
    <property type="term" value="P:dUTP catabolic process"/>
    <property type="evidence" value="ECO:0007669"/>
    <property type="project" value="TreeGrafter"/>
</dbReference>
<dbReference type="STRING" id="1261640.BHK98_00830"/>
<evidence type="ECO:0000313" key="3">
    <source>
        <dbReference type="Proteomes" id="UP000187404"/>
    </source>
</evidence>
<dbReference type="CDD" id="cd11528">
    <property type="entry name" value="NTP-PPase_MazG_Nterm"/>
    <property type="match status" value="1"/>
</dbReference>
<dbReference type="AlphaFoldDB" id="A0A1Q9JEY8"/>
<dbReference type="Pfam" id="PF03819">
    <property type="entry name" value="MazG"/>
    <property type="match status" value="1"/>
</dbReference>
<dbReference type="InterPro" id="IPR048011">
    <property type="entry name" value="NTP-PPase_MazG-like_C"/>
</dbReference>
<sequence length="274" mass="30891">MDTSDLKKKYAPLYEPAEEEGEACRRLFEIVRILRRECPWDSVQTHESLRTCMIEEAYEAVDAVNKNDTANLKEELGDVMLQVALNSVIAEDDGQFSAVDVINGECEKMIRRHPHIFKEDSLKTIDKVLEKWENVKSEEHGDSMLADRLTGVPKALPALLRTSKVQNRIRQLGFDVPSEADLLDQMSCDLGRIRECADRSVSDEAIAEMYGRLLFSIAGAAGSRNIDPEDALNRLTDEFVKRFEAVEKKVSAEGRDVVRMSLAEIEELGDELEG</sequence>
<dbReference type="NCBIfam" id="TIGR00444">
    <property type="entry name" value="mazG"/>
    <property type="match status" value="1"/>
</dbReference>
<dbReference type="CDD" id="cd11529">
    <property type="entry name" value="NTP-PPase_MazG_Cterm"/>
    <property type="match status" value="1"/>
</dbReference>
<accession>A0A1Q9JEY8</accession>
<dbReference type="FunFam" id="1.10.287.1080:FF:000001">
    <property type="entry name" value="Nucleoside triphosphate pyrophosphohydrolase"/>
    <property type="match status" value="1"/>
</dbReference>
<dbReference type="InterPro" id="IPR011551">
    <property type="entry name" value="NTP_PyrPHydrolase_MazG"/>
</dbReference>
<dbReference type="PANTHER" id="PTHR30522">
    <property type="entry name" value="NUCLEOSIDE TRIPHOSPHATE PYROPHOSPHOHYDROLASE"/>
    <property type="match status" value="1"/>
</dbReference>
<dbReference type="NCBIfam" id="NF007113">
    <property type="entry name" value="PRK09562.1"/>
    <property type="match status" value="1"/>
</dbReference>